<dbReference type="GO" id="GO:0046872">
    <property type="term" value="F:metal ion binding"/>
    <property type="evidence" value="ECO:0007669"/>
    <property type="project" value="UniProtKB-KW"/>
</dbReference>
<dbReference type="AlphaFoldDB" id="A0A9D1PX25"/>
<keyword evidence="1" id="KW-0479">Metal-binding</keyword>
<sequence length="218" mass="23773">MKHPEERWLSSVGWTRKDLQRYGIDREECRQILTGMLAACRDAWTCGFLRGFNGNMSMRPSGASVFFVTGTGVAKGHMTVSDISLARADGTLICGRPLSSETAMHAAIYRRRSDVSCILHVHPAALLALSLRVPREQMLALSLFEAQVWRDRLGFVGAITPGGAMLAEHVAACLGDEHIQAVFMARHGLCAAGNDPVQVLGICEQMEHLAATQLLSLQ</sequence>
<feature type="domain" description="Class II aldolase/adducin N-terminal" evidence="3">
    <location>
        <begin position="34"/>
        <end position="214"/>
    </location>
</feature>
<evidence type="ECO:0000256" key="2">
    <source>
        <dbReference type="ARBA" id="ARBA00023239"/>
    </source>
</evidence>
<proteinExistence type="predicted"/>
<evidence type="ECO:0000313" key="5">
    <source>
        <dbReference type="Proteomes" id="UP000886752"/>
    </source>
</evidence>
<reference evidence="4" key="2">
    <citation type="submission" date="2021-04" db="EMBL/GenBank/DDBJ databases">
        <authorList>
            <person name="Gilroy R."/>
        </authorList>
    </citation>
    <scope>NUCLEOTIDE SEQUENCE</scope>
    <source>
        <strain evidence="4">ChiHecec2B26-446</strain>
    </source>
</reference>
<dbReference type="GO" id="GO:0019323">
    <property type="term" value="P:pentose catabolic process"/>
    <property type="evidence" value="ECO:0007669"/>
    <property type="project" value="TreeGrafter"/>
</dbReference>
<dbReference type="Pfam" id="PF00596">
    <property type="entry name" value="Aldolase_II"/>
    <property type="match status" value="1"/>
</dbReference>
<organism evidence="4 5">
    <name type="scientific">Candidatus Desulfovibrio intestinipullorum</name>
    <dbReference type="NCBI Taxonomy" id="2838536"/>
    <lineage>
        <taxon>Bacteria</taxon>
        <taxon>Pseudomonadati</taxon>
        <taxon>Thermodesulfobacteriota</taxon>
        <taxon>Desulfovibrionia</taxon>
        <taxon>Desulfovibrionales</taxon>
        <taxon>Desulfovibrionaceae</taxon>
        <taxon>Desulfovibrio</taxon>
    </lineage>
</organism>
<dbReference type="InterPro" id="IPR001303">
    <property type="entry name" value="Aldolase_II/adducin_N"/>
</dbReference>
<evidence type="ECO:0000313" key="4">
    <source>
        <dbReference type="EMBL" id="HIW01135.1"/>
    </source>
</evidence>
<protein>
    <submittedName>
        <fullName evidence="4">Class II aldolase/adducin family protein</fullName>
    </submittedName>
</protein>
<dbReference type="Proteomes" id="UP000886752">
    <property type="component" value="Unassembled WGS sequence"/>
</dbReference>
<dbReference type="SUPFAM" id="SSF53639">
    <property type="entry name" value="AraD/HMP-PK domain-like"/>
    <property type="match status" value="1"/>
</dbReference>
<dbReference type="EMBL" id="DXHV01000073">
    <property type="protein sequence ID" value="HIW01135.1"/>
    <property type="molecule type" value="Genomic_DNA"/>
</dbReference>
<dbReference type="InterPro" id="IPR050197">
    <property type="entry name" value="Aldolase_class_II_sugar_metab"/>
</dbReference>
<dbReference type="InterPro" id="IPR036409">
    <property type="entry name" value="Aldolase_II/adducin_N_sf"/>
</dbReference>
<gene>
    <name evidence="4" type="ORF">H9894_08105</name>
</gene>
<dbReference type="SMART" id="SM01007">
    <property type="entry name" value="Aldolase_II"/>
    <property type="match status" value="1"/>
</dbReference>
<dbReference type="GO" id="GO:0016832">
    <property type="term" value="F:aldehyde-lyase activity"/>
    <property type="evidence" value="ECO:0007669"/>
    <property type="project" value="TreeGrafter"/>
</dbReference>
<dbReference type="Gene3D" id="3.40.225.10">
    <property type="entry name" value="Class II aldolase/adducin N-terminal domain"/>
    <property type="match status" value="1"/>
</dbReference>
<comment type="caution">
    <text evidence="4">The sequence shown here is derived from an EMBL/GenBank/DDBJ whole genome shotgun (WGS) entry which is preliminary data.</text>
</comment>
<dbReference type="PANTHER" id="PTHR22789">
    <property type="entry name" value="FUCULOSE PHOSPHATE ALDOLASE"/>
    <property type="match status" value="1"/>
</dbReference>
<reference evidence="4" key="1">
    <citation type="journal article" date="2021" name="PeerJ">
        <title>Extensive microbial diversity within the chicken gut microbiome revealed by metagenomics and culture.</title>
        <authorList>
            <person name="Gilroy R."/>
            <person name="Ravi A."/>
            <person name="Getino M."/>
            <person name="Pursley I."/>
            <person name="Horton D.L."/>
            <person name="Alikhan N.F."/>
            <person name="Baker D."/>
            <person name="Gharbi K."/>
            <person name="Hall N."/>
            <person name="Watson M."/>
            <person name="Adriaenssens E.M."/>
            <person name="Foster-Nyarko E."/>
            <person name="Jarju S."/>
            <person name="Secka A."/>
            <person name="Antonio M."/>
            <person name="Oren A."/>
            <person name="Chaudhuri R.R."/>
            <person name="La Ragione R."/>
            <person name="Hildebrand F."/>
            <person name="Pallen M.J."/>
        </authorList>
    </citation>
    <scope>NUCLEOTIDE SEQUENCE</scope>
    <source>
        <strain evidence="4">ChiHecec2B26-446</strain>
    </source>
</reference>
<evidence type="ECO:0000259" key="3">
    <source>
        <dbReference type="SMART" id="SM01007"/>
    </source>
</evidence>
<dbReference type="PANTHER" id="PTHR22789:SF0">
    <property type="entry name" value="3-OXO-TETRONATE 4-PHOSPHATE DECARBOXYLASE-RELATED"/>
    <property type="match status" value="1"/>
</dbReference>
<evidence type="ECO:0000256" key="1">
    <source>
        <dbReference type="ARBA" id="ARBA00022723"/>
    </source>
</evidence>
<name>A0A9D1PX25_9BACT</name>
<accession>A0A9D1PX25</accession>
<keyword evidence="2" id="KW-0456">Lyase</keyword>
<dbReference type="GO" id="GO:0005829">
    <property type="term" value="C:cytosol"/>
    <property type="evidence" value="ECO:0007669"/>
    <property type="project" value="TreeGrafter"/>
</dbReference>